<evidence type="ECO:0000256" key="8">
    <source>
        <dbReference type="ARBA" id="ARBA00023132"/>
    </source>
</evidence>
<dbReference type="EMBL" id="JI172571">
    <property type="protein sequence ID" value="ADY45822.1"/>
    <property type="molecule type" value="mRNA"/>
</dbReference>
<dbReference type="InterPro" id="IPR007846">
    <property type="entry name" value="RRM_NUP35_dom"/>
</dbReference>
<organism evidence="15">
    <name type="scientific">Ascaris suum</name>
    <name type="common">Pig roundworm</name>
    <name type="synonym">Ascaris lumbricoides</name>
    <dbReference type="NCBI Taxonomy" id="6253"/>
    <lineage>
        <taxon>Eukaryota</taxon>
        <taxon>Metazoa</taxon>
        <taxon>Ecdysozoa</taxon>
        <taxon>Nematoda</taxon>
        <taxon>Chromadorea</taxon>
        <taxon>Rhabditida</taxon>
        <taxon>Spirurina</taxon>
        <taxon>Ascaridomorpha</taxon>
        <taxon>Ascaridoidea</taxon>
        <taxon>Ascarididae</taxon>
        <taxon>Ascaris</taxon>
    </lineage>
</organism>
<feature type="compositionally biased region" description="Low complexity" evidence="13">
    <location>
        <begin position="179"/>
        <end position="193"/>
    </location>
</feature>
<dbReference type="PANTHER" id="PTHR21527">
    <property type="entry name" value="NUCLEOPORIN NUP35"/>
    <property type="match status" value="1"/>
</dbReference>
<keyword evidence="7" id="KW-0811">Translocation</keyword>
<keyword evidence="8 12" id="KW-0906">Nuclear pore complex</keyword>
<evidence type="ECO:0000313" key="15">
    <source>
        <dbReference type="EMBL" id="ADY45822.1"/>
    </source>
</evidence>
<dbReference type="Gene3D" id="3.30.70.330">
    <property type="match status" value="1"/>
</dbReference>
<keyword evidence="6" id="KW-0653">Protein transport</keyword>
<evidence type="ECO:0000259" key="14">
    <source>
        <dbReference type="PROSITE" id="PS51472"/>
    </source>
</evidence>
<proteinExistence type="evidence at transcript level"/>
<protein>
    <recommendedName>
        <fullName evidence="3">Nucleoporin NUP35</fullName>
    </recommendedName>
    <alternativeName>
        <fullName evidence="11">35 kDa nucleoporin</fullName>
    </alternativeName>
    <alternativeName>
        <fullName evidence="10">Nucleoporin NUP53</fullName>
    </alternativeName>
</protein>
<evidence type="ECO:0000256" key="10">
    <source>
        <dbReference type="ARBA" id="ARBA00029997"/>
    </source>
</evidence>
<dbReference type="GO" id="GO:0005543">
    <property type="term" value="F:phospholipid binding"/>
    <property type="evidence" value="ECO:0007669"/>
    <property type="project" value="TreeGrafter"/>
</dbReference>
<keyword evidence="9 12" id="KW-0539">Nucleus</keyword>
<dbReference type="GO" id="GO:0006607">
    <property type="term" value="P:NLS-bearing protein import into nucleus"/>
    <property type="evidence" value="ECO:0007669"/>
    <property type="project" value="TreeGrafter"/>
</dbReference>
<dbReference type="GO" id="GO:0051028">
    <property type="term" value="P:mRNA transport"/>
    <property type="evidence" value="ECO:0007669"/>
    <property type="project" value="UniProtKB-UniRule"/>
</dbReference>
<evidence type="ECO:0000256" key="9">
    <source>
        <dbReference type="ARBA" id="ARBA00023242"/>
    </source>
</evidence>
<evidence type="ECO:0000256" key="1">
    <source>
        <dbReference type="ARBA" id="ARBA00004567"/>
    </source>
</evidence>
<feature type="domain" description="RRM Nup35-type" evidence="14">
    <location>
        <begin position="240"/>
        <end position="320"/>
    </location>
</feature>
<dbReference type="PANTHER" id="PTHR21527:SF6">
    <property type="entry name" value="NUCLEOPORIN NUP35"/>
    <property type="match status" value="1"/>
</dbReference>
<name>F1L6R8_ASCSU</name>
<keyword evidence="4 12" id="KW-0813">Transport</keyword>
<evidence type="ECO:0000256" key="11">
    <source>
        <dbReference type="ARBA" id="ARBA00030250"/>
    </source>
</evidence>
<keyword evidence="5 12" id="KW-0509">mRNA transport</keyword>
<dbReference type="GO" id="GO:0044613">
    <property type="term" value="C:nuclear pore central transport channel"/>
    <property type="evidence" value="ECO:0007669"/>
    <property type="project" value="TreeGrafter"/>
</dbReference>
<dbReference type="GO" id="GO:0044615">
    <property type="term" value="C:nuclear pore nuclear basket"/>
    <property type="evidence" value="ECO:0007669"/>
    <property type="project" value="TreeGrafter"/>
</dbReference>
<dbReference type="AlphaFoldDB" id="F1L6R8"/>
<evidence type="ECO:0000256" key="7">
    <source>
        <dbReference type="ARBA" id="ARBA00023010"/>
    </source>
</evidence>
<evidence type="ECO:0000256" key="3">
    <source>
        <dbReference type="ARBA" id="ARBA00016439"/>
    </source>
</evidence>
<evidence type="ECO:0000256" key="5">
    <source>
        <dbReference type="ARBA" id="ARBA00022816"/>
    </source>
</evidence>
<evidence type="ECO:0000256" key="2">
    <source>
        <dbReference type="ARBA" id="ARBA00009454"/>
    </source>
</evidence>
<dbReference type="FunFam" id="3.30.70.330:FF:000095">
    <property type="entry name" value="Putative Nucleoporin NUP53"/>
    <property type="match status" value="1"/>
</dbReference>
<evidence type="ECO:0000256" key="12">
    <source>
        <dbReference type="PROSITE-ProRule" id="PRU00804"/>
    </source>
</evidence>
<dbReference type="InterPro" id="IPR012677">
    <property type="entry name" value="Nucleotide-bd_a/b_plait_sf"/>
</dbReference>
<evidence type="ECO:0000256" key="4">
    <source>
        <dbReference type="ARBA" id="ARBA00022448"/>
    </source>
</evidence>
<evidence type="ECO:0000256" key="13">
    <source>
        <dbReference type="SAM" id="MobiDB-lite"/>
    </source>
</evidence>
<feature type="region of interest" description="Disordered" evidence="13">
    <location>
        <begin position="175"/>
        <end position="199"/>
    </location>
</feature>
<feature type="compositionally biased region" description="Polar residues" evidence="13">
    <location>
        <begin position="336"/>
        <end position="355"/>
    </location>
</feature>
<comment type="subcellular location">
    <subcellularLocation>
        <location evidence="1">Nucleus</location>
        <location evidence="1">Nuclear pore complex</location>
    </subcellularLocation>
</comment>
<dbReference type="Pfam" id="PF05172">
    <property type="entry name" value="RRM_Nup35"/>
    <property type="match status" value="1"/>
</dbReference>
<feature type="region of interest" description="Disordered" evidence="13">
    <location>
        <begin position="334"/>
        <end position="365"/>
    </location>
</feature>
<dbReference type="InterPro" id="IPR035979">
    <property type="entry name" value="RBD_domain_sf"/>
</dbReference>
<dbReference type="PROSITE" id="PS51472">
    <property type="entry name" value="RRM_NUP35"/>
    <property type="match status" value="1"/>
</dbReference>
<dbReference type="GO" id="GO:0006999">
    <property type="term" value="P:nuclear pore organization"/>
    <property type="evidence" value="ECO:0007669"/>
    <property type="project" value="TreeGrafter"/>
</dbReference>
<dbReference type="SUPFAM" id="SSF54928">
    <property type="entry name" value="RNA-binding domain, RBD"/>
    <property type="match status" value="1"/>
</dbReference>
<dbReference type="GO" id="GO:0017056">
    <property type="term" value="F:structural constituent of nuclear pore"/>
    <property type="evidence" value="ECO:0007669"/>
    <property type="project" value="TreeGrafter"/>
</dbReference>
<sequence>MNSEYKPNYLVRQIDAQQRCHDGKKAAKLGWHLRARNQTLLPKFEVNTSLLPLRLLIATEDDCEMLGTHNIREGIVDRSMFVDSHSRNSPFGFTSDDSLQNQPTTPNFLFGSANKRRSLAIPPSHSYQGMDTSDWGTRDDSNLFASAMPSHLPPSASVNKGVHWSPALVHVEGVSPRASTTSIDTTRHSSSSSRAGPPLRSIRDELKMASAVSPLVNASVETTSTFDDPMEQSPVRDNADGALHWVIVFGFSPEDASRVLQLFSRHGTVVAHRFAERGNWVYIRYSSIIHAQQALSRNGRIIDGCLRLGVIPIDPGESTAIRGASSLTPLALKSPSVESRSTPQGTFQSIDSPGGSSYRLRPSSTTRPAMRSLSAAYNAADNQFNINGTRQPLKDQGLLQKLWNYLP</sequence>
<comment type="similarity">
    <text evidence="2">Belongs to the Nup35 family.</text>
</comment>
<accession>F1L6R8</accession>
<evidence type="ECO:0000256" key="6">
    <source>
        <dbReference type="ARBA" id="ARBA00022927"/>
    </source>
</evidence>
<dbReference type="CDD" id="cd12441">
    <property type="entry name" value="RRM_Nup53_like"/>
    <property type="match status" value="1"/>
</dbReference>
<dbReference type="GO" id="GO:0003676">
    <property type="term" value="F:nucleic acid binding"/>
    <property type="evidence" value="ECO:0007669"/>
    <property type="project" value="InterPro"/>
</dbReference>
<reference evidence="15" key="1">
    <citation type="journal article" date="2011" name="Genome Res.">
        <title>Deep small RNA sequencing from the nematode Ascaris reveals conservation, functional diversification, and novel developmental profiles.</title>
        <authorList>
            <person name="Wang J."/>
            <person name="Czech B."/>
            <person name="Crunk A."/>
            <person name="Wallace A."/>
            <person name="Mitreva M."/>
            <person name="Hannon G.J."/>
            <person name="Davis R.E."/>
        </authorList>
    </citation>
    <scope>NUCLEOTIDE SEQUENCE</scope>
</reference>